<keyword evidence="3" id="KW-0815">Transposition</keyword>
<dbReference type="AlphaFoldDB" id="A0A7C9BMV6"/>
<comment type="caution">
    <text evidence="8">The sequence shown here is derived from an EMBL/GenBank/DDBJ whole genome shotgun (WGS) entry which is preliminary data.</text>
</comment>
<name>A0A7C9BMV6_9BACT</name>
<feature type="domain" description="Probable transposase IS891/IS1136/IS1341" evidence="6">
    <location>
        <begin position="175"/>
        <end position="264"/>
    </location>
</feature>
<evidence type="ECO:0000313" key="9">
    <source>
        <dbReference type="Proteomes" id="UP000479293"/>
    </source>
</evidence>
<dbReference type="Proteomes" id="UP000479293">
    <property type="component" value="Unassembled WGS sequence"/>
</dbReference>
<protein>
    <submittedName>
        <fullName evidence="8">IS200/IS605 family element transposase accessory protein TnpB</fullName>
    </submittedName>
</protein>
<dbReference type="Pfam" id="PF01385">
    <property type="entry name" value="OrfB_IS605"/>
    <property type="match status" value="1"/>
</dbReference>
<keyword evidence="4" id="KW-0238">DNA-binding</keyword>
<proteinExistence type="inferred from homology"/>
<organism evidence="8 9">
    <name type="scientific">Salmonirosea aquatica</name>
    <dbReference type="NCBI Taxonomy" id="2654236"/>
    <lineage>
        <taxon>Bacteria</taxon>
        <taxon>Pseudomonadati</taxon>
        <taxon>Bacteroidota</taxon>
        <taxon>Cytophagia</taxon>
        <taxon>Cytophagales</taxon>
        <taxon>Spirosomataceae</taxon>
        <taxon>Salmonirosea</taxon>
    </lineage>
</organism>
<evidence type="ECO:0000256" key="5">
    <source>
        <dbReference type="ARBA" id="ARBA00023172"/>
    </source>
</evidence>
<accession>A0A7C9BMV6</accession>
<dbReference type="InterPro" id="IPR001959">
    <property type="entry name" value="Transposase"/>
</dbReference>
<evidence type="ECO:0000313" key="8">
    <source>
        <dbReference type="EMBL" id="MPR36635.1"/>
    </source>
</evidence>
<comment type="similarity">
    <text evidence="1">In the C-terminal section; belongs to the transposase 35 family.</text>
</comment>
<dbReference type="EMBL" id="WHLY01000002">
    <property type="protein sequence ID" value="MPR36635.1"/>
    <property type="molecule type" value="Genomic_DNA"/>
</dbReference>
<dbReference type="Pfam" id="PF07282">
    <property type="entry name" value="Cas12f1-like_TNB"/>
    <property type="match status" value="1"/>
</dbReference>
<dbReference type="InterPro" id="IPR010095">
    <property type="entry name" value="Cas12f1-like_TNB"/>
</dbReference>
<evidence type="ECO:0000256" key="4">
    <source>
        <dbReference type="ARBA" id="ARBA00023125"/>
    </source>
</evidence>
<comment type="similarity">
    <text evidence="2">In the N-terminal section; belongs to the transposase 2 family.</text>
</comment>
<dbReference type="NCBIfam" id="TIGR01766">
    <property type="entry name" value="IS200/IS605 family accessory protein TnpB-like domain"/>
    <property type="match status" value="1"/>
</dbReference>
<evidence type="ECO:0000256" key="3">
    <source>
        <dbReference type="ARBA" id="ARBA00022578"/>
    </source>
</evidence>
<gene>
    <name evidence="8" type="ORF">GBK04_25645</name>
</gene>
<reference evidence="8 9" key="1">
    <citation type="submission" date="2019-10" db="EMBL/GenBank/DDBJ databases">
        <title>Draft Genome Sequence of Cytophagaceae sp. SJW1-29.</title>
        <authorList>
            <person name="Choi A."/>
        </authorList>
    </citation>
    <scope>NUCLEOTIDE SEQUENCE [LARGE SCALE GENOMIC DNA]</scope>
    <source>
        <strain evidence="8 9">SJW1-29</strain>
    </source>
</reference>
<dbReference type="GO" id="GO:0032196">
    <property type="term" value="P:transposition"/>
    <property type="evidence" value="ECO:0007669"/>
    <property type="project" value="UniProtKB-KW"/>
</dbReference>
<feature type="domain" description="Cas12f1-like TNB" evidence="7">
    <location>
        <begin position="278"/>
        <end position="347"/>
    </location>
</feature>
<evidence type="ECO:0000256" key="1">
    <source>
        <dbReference type="ARBA" id="ARBA00008761"/>
    </source>
</evidence>
<dbReference type="NCBIfam" id="NF040570">
    <property type="entry name" value="guided_TnpB"/>
    <property type="match status" value="1"/>
</dbReference>
<keyword evidence="5" id="KW-0233">DNA recombination</keyword>
<dbReference type="GO" id="GO:0006310">
    <property type="term" value="P:DNA recombination"/>
    <property type="evidence" value="ECO:0007669"/>
    <property type="project" value="UniProtKB-KW"/>
</dbReference>
<evidence type="ECO:0000256" key="2">
    <source>
        <dbReference type="ARBA" id="ARBA00011044"/>
    </source>
</evidence>
<dbReference type="PANTHER" id="PTHR30405:SF25">
    <property type="entry name" value="RNA-GUIDED DNA ENDONUCLEASE INSQ-RELATED"/>
    <property type="match status" value="1"/>
</dbReference>
<evidence type="ECO:0000259" key="7">
    <source>
        <dbReference type="Pfam" id="PF07282"/>
    </source>
</evidence>
<evidence type="ECO:0000259" key="6">
    <source>
        <dbReference type="Pfam" id="PF01385"/>
    </source>
</evidence>
<dbReference type="InterPro" id="IPR051399">
    <property type="entry name" value="RNA-guided_DNA_endo/Transpos"/>
</dbReference>
<sequence>MDAHPPKSFQSFPVMQYTTYQFRIKDSTSGKHLTRMGYSCNFVWNYCNEVNQERWKKFRKTFTNFELNKLTAGCSKDLGIAARTIEAVCQEYADKCKQHKMIRLKWRSRKRSLGWVPFKGNTVKVKDDTITYYGHTFRFWLSRPIEGVVRFGSFTQNSKGHWFVNLTMEVADSGRIKTGKECGIDLGLKTIATLSDGVEFSRENLTKKYEKKLAMAQRARKKKRVTAIHAKIRNKRRDWNHKASTRLVQEYDRIIVGDVSSSKLIKTRQAKSVSDAGWHGLKQMLAYKANRLGVEVRVVKESWSTVTCSSCSKRTGPRGLGHLAVREWVCSSCGSTHSRDVNAAKNILLFSLSGMTGQLREASTI</sequence>
<dbReference type="PANTHER" id="PTHR30405">
    <property type="entry name" value="TRANSPOSASE"/>
    <property type="match status" value="1"/>
</dbReference>
<keyword evidence="9" id="KW-1185">Reference proteome</keyword>
<dbReference type="GO" id="GO:0003677">
    <property type="term" value="F:DNA binding"/>
    <property type="evidence" value="ECO:0007669"/>
    <property type="project" value="UniProtKB-KW"/>
</dbReference>